<dbReference type="InterPro" id="IPR014735">
    <property type="entry name" value="Transposase_Tn5-like_N"/>
</dbReference>
<sequence>MGWANAEFETIDLGDQRLNQRAVLLAERLGQKPGASIPGACESWAETAAAYRFLHNAQVGWEEVLTAHARASQARMREHAVVLCLQDTTELDYNGRTMQGLGPLSYEAQRGMYLHPTYVVTPQREPLGVINAWSWARAFKAGDEPRGGLLESVRWVESYERIAEQADELAKTRQVCVGDRESDILALLVRAHELGYPADYLVRCQHNRVLPEGGKLWDRVMASAPLGHVRFELPAGRGRKARSVEQAVRVQRVAVPNKQGNPFEVTCLIASEVNPPAGAKPVVWRLLTNRAAPTLEAAVELIDWYRARWEIELFFLVLKEGCRVEQLQLADTERLQTALALYMVIAWRINRLMRLGRTLPDLPADLVFEPDEWRAAFILNKKPIPRQVPPLNTVLRLIAQRGGFLARKHDGEPGAKTIWLGLQEIAVFVEGARYARQLN</sequence>
<organism evidence="5 6">
    <name type="scientific">Nitrococcus mobilis Nb-231</name>
    <dbReference type="NCBI Taxonomy" id="314278"/>
    <lineage>
        <taxon>Bacteria</taxon>
        <taxon>Pseudomonadati</taxon>
        <taxon>Pseudomonadota</taxon>
        <taxon>Gammaproteobacteria</taxon>
        <taxon>Chromatiales</taxon>
        <taxon>Ectothiorhodospiraceae</taxon>
        <taxon>Nitrococcus</taxon>
    </lineage>
</organism>
<feature type="domain" description="Transposase Tn5-like N-terminal" evidence="3">
    <location>
        <begin position="2"/>
        <end position="59"/>
    </location>
</feature>
<evidence type="ECO:0000313" key="5">
    <source>
        <dbReference type="EMBL" id="EAR20468.1"/>
    </source>
</evidence>
<dbReference type="InterPro" id="IPR012337">
    <property type="entry name" value="RNaseH-like_sf"/>
</dbReference>
<dbReference type="InterPro" id="IPR047768">
    <property type="entry name" value="Tn5p-like"/>
</dbReference>
<dbReference type="eggNOG" id="COG3385">
    <property type="taxonomic scope" value="Bacteria"/>
</dbReference>
<dbReference type="RefSeq" id="WP_005000804.1">
    <property type="nucleotide sequence ID" value="NZ_CH672427.1"/>
</dbReference>
<gene>
    <name evidence="5" type="ORF">NB231_06940</name>
    <name evidence="4" type="ORF">NB231_13761</name>
</gene>
<evidence type="ECO:0000259" key="3">
    <source>
        <dbReference type="Pfam" id="PF14706"/>
    </source>
</evidence>
<dbReference type="OrthoDB" id="6112254at2"/>
<dbReference type="AlphaFoldDB" id="A4BUV4"/>
<dbReference type="PANTHER" id="PTHR37319:SF1">
    <property type="entry name" value="TRANSPOSASE TN5 DIMERISATION DOMAIN-CONTAINING PROTEIN"/>
    <property type="match status" value="1"/>
</dbReference>
<dbReference type="InterPro" id="IPR002559">
    <property type="entry name" value="Transposase_11"/>
</dbReference>
<dbReference type="Gene3D" id="1.10.740.10">
    <property type="entry name" value="Transferase Inhibitor Protein From Tn5, Chain"/>
    <property type="match status" value="1"/>
</dbReference>
<dbReference type="InterPro" id="IPR038215">
    <property type="entry name" value="TN5-like_N_sf"/>
</dbReference>
<accession>A4BUV4</accession>
<dbReference type="GO" id="GO:0004803">
    <property type="term" value="F:transposase activity"/>
    <property type="evidence" value="ECO:0007669"/>
    <property type="project" value="InterPro"/>
</dbReference>
<dbReference type="Pfam" id="PF02281">
    <property type="entry name" value="Dimer_Tnp_Tn5"/>
    <property type="match status" value="1"/>
</dbReference>
<dbReference type="InterPro" id="IPR003201">
    <property type="entry name" value="Transposase_Tn5"/>
</dbReference>
<feature type="domain" description="Transposase Tn5 dimerisation" evidence="2">
    <location>
        <begin position="344"/>
        <end position="437"/>
    </location>
</feature>
<proteinExistence type="predicted"/>
<feature type="domain" description="Transposase IS4-like" evidence="1">
    <location>
        <begin position="166"/>
        <end position="343"/>
    </location>
</feature>
<dbReference type="EMBL" id="AAOF01000031">
    <property type="protein sequence ID" value="EAR20183.1"/>
    <property type="molecule type" value="Genomic_DNA"/>
</dbReference>
<dbReference type="PANTHER" id="PTHR37319">
    <property type="entry name" value="TRANSPOSASE"/>
    <property type="match status" value="1"/>
</dbReference>
<name>A4BUV4_9GAMM</name>
<dbReference type="Proteomes" id="UP000003374">
    <property type="component" value="Unassembled WGS sequence"/>
</dbReference>
<dbReference type="InterPro" id="IPR054836">
    <property type="entry name" value="Tn5_transposase"/>
</dbReference>
<dbReference type="SUPFAM" id="SSF53098">
    <property type="entry name" value="Ribonuclease H-like"/>
    <property type="match status" value="1"/>
</dbReference>
<dbReference type="HOGENOM" id="CLU_045115_0_1_6"/>
<dbReference type="STRING" id="314278.NB231_06940"/>
<dbReference type="NCBIfam" id="NF033590">
    <property type="entry name" value="transpos_IS4_3"/>
    <property type="match status" value="1"/>
</dbReference>
<evidence type="ECO:0000259" key="2">
    <source>
        <dbReference type="Pfam" id="PF02281"/>
    </source>
</evidence>
<protein>
    <submittedName>
        <fullName evidence="5">Transposase</fullName>
    </submittedName>
</protein>
<dbReference type="GO" id="GO:0003677">
    <property type="term" value="F:DNA binding"/>
    <property type="evidence" value="ECO:0007669"/>
    <property type="project" value="InterPro"/>
</dbReference>
<dbReference type="Gene3D" id="3.90.350.10">
    <property type="entry name" value="Transposase Inhibitor Protein From Tn5, Chain A, domain 1"/>
    <property type="match status" value="1"/>
</dbReference>
<evidence type="ECO:0000313" key="4">
    <source>
        <dbReference type="EMBL" id="EAR20183.1"/>
    </source>
</evidence>
<evidence type="ECO:0000259" key="1">
    <source>
        <dbReference type="Pfam" id="PF01609"/>
    </source>
</evidence>
<dbReference type="Pfam" id="PF01609">
    <property type="entry name" value="DDE_Tnp_1"/>
    <property type="match status" value="1"/>
</dbReference>
<dbReference type="GO" id="GO:0006313">
    <property type="term" value="P:DNA transposition"/>
    <property type="evidence" value="ECO:0007669"/>
    <property type="project" value="InterPro"/>
</dbReference>
<dbReference type="Gene3D" id="1.10.246.40">
    <property type="entry name" value="Tn5 transposase, domain 1"/>
    <property type="match status" value="1"/>
</dbReference>
<dbReference type="Pfam" id="PF14706">
    <property type="entry name" value="Tnp_DNA_bind"/>
    <property type="match status" value="1"/>
</dbReference>
<comment type="caution">
    <text evidence="5">The sequence shown here is derived from an EMBL/GenBank/DDBJ whole genome shotgun (WGS) entry which is preliminary data.</text>
</comment>
<evidence type="ECO:0000313" key="6">
    <source>
        <dbReference type="Proteomes" id="UP000003374"/>
    </source>
</evidence>
<reference evidence="5 6" key="1">
    <citation type="submission" date="2006-02" db="EMBL/GenBank/DDBJ databases">
        <authorList>
            <person name="Waterbury J."/>
            <person name="Ferriera S."/>
            <person name="Johnson J."/>
            <person name="Kravitz S."/>
            <person name="Halpern A."/>
            <person name="Remington K."/>
            <person name="Beeson K."/>
            <person name="Tran B."/>
            <person name="Rogers Y.-H."/>
            <person name="Friedman R."/>
            <person name="Venter J.C."/>
        </authorList>
    </citation>
    <scope>NUCLEOTIDE SEQUENCE [LARGE SCALE GENOMIC DNA]</scope>
    <source>
        <strain evidence="5 6">Nb-231</strain>
    </source>
</reference>
<dbReference type="InterPro" id="IPR014737">
    <property type="entry name" value="Transposase_Tn5-like_C"/>
</dbReference>
<dbReference type="EMBL" id="AAOF01000021">
    <property type="protein sequence ID" value="EAR20468.1"/>
    <property type="molecule type" value="Genomic_DNA"/>
</dbReference>
<keyword evidence="6" id="KW-1185">Reference proteome</keyword>